<dbReference type="GO" id="GO:0003700">
    <property type="term" value="F:DNA-binding transcription factor activity"/>
    <property type="evidence" value="ECO:0007669"/>
    <property type="project" value="TreeGrafter"/>
</dbReference>
<proteinExistence type="predicted"/>
<evidence type="ECO:0000256" key="4">
    <source>
        <dbReference type="ARBA" id="ARBA00023163"/>
    </source>
</evidence>
<evidence type="ECO:0000256" key="3">
    <source>
        <dbReference type="ARBA" id="ARBA00023125"/>
    </source>
</evidence>
<feature type="domain" description="HTH lacI-type" evidence="5">
    <location>
        <begin position="7"/>
        <end position="61"/>
    </location>
</feature>
<sequence>MAEKTHRTMDDFARASGVSRPTLSKYFDDPASVKPATRARIEAALRSSDYQPNVFARNLNRKRTRNVGIVVPALTDPFYAEMVSRIELRCRDEGFWPIVISSHGSPKLEAESVRTLMSLKVAGAIVAPLGLVSEPGVFERMSEDIPIVYFDTYIEGDTPFVGNDNHQSTSTIVDYLCRSGEPPVYVDIPHVNHNSGERLQSYIDTMRATGLEPVVLKAAGDYSWDFERIGHEWMDRTLETGGLPARTLLCANDRLAFGVMAAAFSRGLKIGRRADCDFRVAAHDDHPLSRYTCPALTTMAQDFAAMAGRSVEILLALLDEADPPGQGLVRNVKLGATLVMRQSA</sequence>
<evidence type="ECO:0000256" key="2">
    <source>
        <dbReference type="ARBA" id="ARBA00023015"/>
    </source>
</evidence>
<dbReference type="RefSeq" id="WP_010914675.1">
    <property type="nucleotide sequence ID" value="NZ_LZTH01000012.1"/>
</dbReference>
<dbReference type="PROSITE" id="PS50932">
    <property type="entry name" value="HTH_LACI_2"/>
    <property type="match status" value="1"/>
</dbReference>
<keyword evidence="3" id="KW-0238">DNA-binding</keyword>
<dbReference type="InterPro" id="IPR046335">
    <property type="entry name" value="LacI/GalR-like_sensor"/>
</dbReference>
<dbReference type="Proteomes" id="UP000093748">
    <property type="component" value="Unassembled WGS sequence"/>
</dbReference>
<dbReference type="InterPro" id="IPR028082">
    <property type="entry name" value="Peripla_BP_I"/>
</dbReference>
<keyword evidence="4" id="KW-0804">Transcription</keyword>
<keyword evidence="2" id="KW-0805">Transcription regulation</keyword>
<dbReference type="GeneID" id="66685459"/>
<dbReference type="SUPFAM" id="SSF53822">
    <property type="entry name" value="Periplasmic binding protein-like I"/>
    <property type="match status" value="1"/>
</dbReference>
<dbReference type="OrthoDB" id="9805705at2"/>
<dbReference type="GO" id="GO:0000976">
    <property type="term" value="F:transcription cis-regulatory region binding"/>
    <property type="evidence" value="ECO:0007669"/>
    <property type="project" value="TreeGrafter"/>
</dbReference>
<evidence type="ECO:0000256" key="1">
    <source>
        <dbReference type="ARBA" id="ARBA00022491"/>
    </source>
</evidence>
<evidence type="ECO:0000313" key="7">
    <source>
        <dbReference type="Proteomes" id="UP000093748"/>
    </source>
</evidence>
<reference evidence="7" key="1">
    <citation type="submission" date="2016-06" db="EMBL/GenBank/DDBJ databases">
        <title>NZP2037 Pacbio-Illumina hybrid assembly.</title>
        <authorList>
            <person name="Ramsay J.P."/>
        </authorList>
    </citation>
    <scope>NUCLEOTIDE SEQUENCE [LARGE SCALE GENOMIC DNA]</scope>
    <source>
        <strain evidence="7">R7ANS::ICEMlSym2042</strain>
    </source>
</reference>
<dbReference type="AlphaFoldDB" id="A0A1A5JFF8"/>
<dbReference type="Gene3D" id="3.40.50.2300">
    <property type="match status" value="2"/>
</dbReference>
<dbReference type="PANTHER" id="PTHR30146">
    <property type="entry name" value="LACI-RELATED TRANSCRIPTIONAL REPRESSOR"/>
    <property type="match status" value="1"/>
</dbReference>
<dbReference type="CDD" id="cd01392">
    <property type="entry name" value="HTH_LacI"/>
    <property type="match status" value="1"/>
</dbReference>
<organism evidence="6 7">
    <name type="scientific">Rhizobium loti</name>
    <name type="common">Mesorhizobium loti</name>
    <dbReference type="NCBI Taxonomy" id="381"/>
    <lineage>
        <taxon>Bacteria</taxon>
        <taxon>Pseudomonadati</taxon>
        <taxon>Pseudomonadota</taxon>
        <taxon>Alphaproteobacteria</taxon>
        <taxon>Hyphomicrobiales</taxon>
        <taxon>Phyllobacteriaceae</taxon>
        <taxon>Mesorhizobium</taxon>
    </lineage>
</organism>
<dbReference type="CDD" id="cd06267">
    <property type="entry name" value="PBP1_LacI_sugar_binding-like"/>
    <property type="match status" value="1"/>
</dbReference>
<dbReference type="SUPFAM" id="SSF47413">
    <property type="entry name" value="lambda repressor-like DNA-binding domains"/>
    <property type="match status" value="1"/>
</dbReference>
<dbReference type="InterPro" id="IPR000843">
    <property type="entry name" value="HTH_LacI"/>
</dbReference>
<dbReference type="PANTHER" id="PTHR30146:SF148">
    <property type="entry name" value="HTH-TYPE TRANSCRIPTIONAL REPRESSOR PURR-RELATED"/>
    <property type="match status" value="1"/>
</dbReference>
<name>A0A1A5JFF8_RHILI</name>
<dbReference type="Pfam" id="PF13377">
    <property type="entry name" value="Peripla_BP_3"/>
    <property type="match status" value="1"/>
</dbReference>
<dbReference type="SMART" id="SM00354">
    <property type="entry name" value="HTH_LACI"/>
    <property type="match status" value="1"/>
</dbReference>
<dbReference type="InterPro" id="IPR010982">
    <property type="entry name" value="Lambda_DNA-bd_dom_sf"/>
</dbReference>
<keyword evidence="1" id="KW-0678">Repressor</keyword>
<evidence type="ECO:0000313" key="6">
    <source>
        <dbReference type="EMBL" id="OBP77398.1"/>
    </source>
</evidence>
<comment type="caution">
    <text evidence="6">The sequence shown here is derived from an EMBL/GenBank/DDBJ whole genome shotgun (WGS) entry which is preliminary data.</text>
</comment>
<protein>
    <submittedName>
        <fullName evidence="6">LacI family transcriptional regulator</fullName>
    </submittedName>
</protein>
<dbReference type="Pfam" id="PF00356">
    <property type="entry name" value="LacI"/>
    <property type="match status" value="1"/>
</dbReference>
<evidence type="ECO:0000259" key="5">
    <source>
        <dbReference type="PROSITE" id="PS50932"/>
    </source>
</evidence>
<gene>
    <name evidence="6" type="ORF">BAE39_15435</name>
</gene>
<dbReference type="Gene3D" id="1.10.260.40">
    <property type="entry name" value="lambda repressor-like DNA-binding domains"/>
    <property type="match status" value="1"/>
</dbReference>
<accession>A0A1A5JFF8</accession>
<dbReference type="EMBL" id="LZTJ01000012">
    <property type="protein sequence ID" value="OBP77398.1"/>
    <property type="molecule type" value="Genomic_DNA"/>
</dbReference>